<dbReference type="AlphaFoldDB" id="A0A0K9ULB6"/>
<organism evidence="1 2">
    <name type="scientific">Vibrio cholerae 2740-80</name>
    <dbReference type="NCBI Taxonomy" id="412614"/>
    <lineage>
        <taxon>Bacteria</taxon>
        <taxon>Pseudomonadati</taxon>
        <taxon>Pseudomonadota</taxon>
        <taxon>Gammaproteobacteria</taxon>
        <taxon>Vibrionales</taxon>
        <taxon>Vibrionaceae</taxon>
        <taxon>Vibrio</taxon>
    </lineage>
</organism>
<evidence type="ECO:0000313" key="2">
    <source>
        <dbReference type="Proteomes" id="UP000003017"/>
    </source>
</evidence>
<comment type="caution">
    <text evidence="1">The sequence shown here is derived from an EMBL/GenBank/DDBJ whole genome shotgun (WGS) entry which is preliminary data.</text>
</comment>
<sequence length="141" mass="16399">MTSIAVVKISRRNQKSQNKEKVAELRQQWLSELRDSMSKFVSIAGIISIRSKVAKDYHLTIEASEHHQNLLFYRTKIMLMLDVNKEYTPILKSLIEEVVENMTKPEHDSVIETRAFCQALEEQCQHVLEKAWLDIKEDLAA</sequence>
<evidence type="ECO:0000313" key="1">
    <source>
        <dbReference type="EMBL" id="KNA57116.1"/>
    </source>
</evidence>
<dbReference type="EMBL" id="AAUT02000026">
    <property type="protein sequence ID" value="KNA57116.1"/>
    <property type="molecule type" value="Genomic_DNA"/>
</dbReference>
<protein>
    <submittedName>
        <fullName evidence="1">Uncharacterized protein</fullName>
    </submittedName>
</protein>
<dbReference type="Proteomes" id="UP000003017">
    <property type="component" value="Unassembled WGS sequence"/>
</dbReference>
<gene>
    <name evidence="1" type="ORF">VC274080_023816</name>
</gene>
<accession>A0A0K9ULB6</accession>
<reference evidence="1 2" key="2">
    <citation type="submission" date="2010-08" db="EMBL/GenBank/DDBJ databases">
        <title>The Genome Sequence of Vibrio cholerae strain 2740-80.</title>
        <authorList>
            <consortium name="The Broad Institute Genome Sequencing Platform"/>
            <person name="Colwell R."/>
            <person name="Young S.K."/>
            <person name="Zeng Q."/>
            <person name="Alvarado L."/>
            <person name="Berlin A."/>
            <person name="Chapman S."/>
            <person name="Chen Z."/>
            <person name="Freedman E."/>
            <person name="Gellesch M."/>
            <person name="Goldberg J."/>
            <person name="Griggs A."/>
            <person name="Gujja S."/>
            <person name="Heilman E."/>
            <person name="Heiman D."/>
            <person name="Howarth C."/>
            <person name="Larson L."/>
            <person name="Mehta T."/>
            <person name="Neiman D.N."/>
            <person name="Park D."/>
            <person name="Pearson M."/>
            <person name="Roberts A."/>
            <person name="Saif S."/>
            <person name="Shenoy N."/>
            <person name="Sisk P."/>
            <person name="Stolte C."/>
            <person name="Sykes S."/>
            <person name="White J."/>
            <person name="Yandava C."/>
            <person name="Borodovsky M."/>
            <person name="Heidelberg J."/>
            <person name="Haas B."/>
            <person name="Nusbaum C."/>
            <person name="Birren B."/>
        </authorList>
    </citation>
    <scope>NUCLEOTIDE SEQUENCE [LARGE SCALE GENOMIC DNA]</scope>
    <source>
        <strain evidence="1 2">2740-80</strain>
    </source>
</reference>
<name>A0A0K9ULB6_VIBCL</name>
<reference evidence="1 2" key="1">
    <citation type="submission" date="2007-01" db="EMBL/GenBank/DDBJ databases">
        <authorList>
            <person name="Kobayashi T."/>
            <person name="Suzuki M."/>
            <person name="Inoue H."/>
            <person name="Itai R.N."/>
            <person name="Takahashi M."/>
            <person name="Nakanishi H."/>
            <person name="Mori S."/>
            <person name="Nishizawa N.K."/>
        </authorList>
    </citation>
    <scope>NUCLEOTIDE SEQUENCE [LARGE SCALE GENOMIC DNA]</scope>
    <source>
        <strain evidence="1 2">2740-80</strain>
    </source>
</reference>
<proteinExistence type="predicted"/>